<dbReference type="PROSITE" id="PS00107">
    <property type="entry name" value="PROTEIN_KINASE_ATP"/>
    <property type="match status" value="1"/>
</dbReference>
<reference evidence="1" key="2">
    <citation type="submission" date="2022-06" db="UniProtKB">
        <authorList>
            <consortium name="EnsemblMetazoa"/>
        </authorList>
    </citation>
    <scope>IDENTIFICATION</scope>
    <source>
        <strain evidence="1">PS312</strain>
    </source>
</reference>
<dbReference type="InterPro" id="IPR017441">
    <property type="entry name" value="Protein_kinase_ATP_BS"/>
</dbReference>
<dbReference type="InterPro" id="IPR011009">
    <property type="entry name" value="Kinase-like_dom_sf"/>
</dbReference>
<evidence type="ECO:0000313" key="1">
    <source>
        <dbReference type="EnsemblMetazoa" id="PPA34701.1"/>
    </source>
</evidence>
<organism evidence="1 2">
    <name type="scientific">Pristionchus pacificus</name>
    <name type="common">Parasitic nematode worm</name>
    <dbReference type="NCBI Taxonomy" id="54126"/>
    <lineage>
        <taxon>Eukaryota</taxon>
        <taxon>Metazoa</taxon>
        <taxon>Ecdysozoa</taxon>
        <taxon>Nematoda</taxon>
        <taxon>Chromadorea</taxon>
        <taxon>Rhabditida</taxon>
        <taxon>Rhabditina</taxon>
        <taxon>Diplogasteromorpha</taxon>
        <taxon>Diplogasteroidea</taxon>
        <taxon>Neodiplogasteridae</taxon>
        <taxon>Pristionchus</taxon>
    </lineage>
</organism>
<protein>
    <submittedName>
        <fullName evidence="1">Uncharacterized protein</fullName>
    </submittedName>
</protein>
<dbReference type="OrthoDB" id="1405469at2759"/>
<evidence type="ECO:0000313" key="2">
    <source>
        <dbReference type="Proteomes" id="UP000005239"/>
    </source>
</evidence>
<dbReference type="EnsemblMetazoa" id="PPA34701.1">
    <property type="protein sequence ID" value="PPA34701.1"/>
    <property type="gene ID" value="WBGene00273070"/>
</dbReference>
<reference evidence="2" key="1">
    <citation type="journal article" date="2008" name="Nat. Genet.">
        <title>The Pristionchus pacificus genome provides a unique perspective on nematode lifestyle and parasitism.</title>
        <authorList>
            <person name="Dieterich C."/>
            <person name="Clifton S.W."/>
            <person name="Schuster L.N."/>
            <person name="Chinwalla A."/>
            <person name="Delehaunty K."/>
            <person name="Dinkelacker I."/>
            <person name="Fulton L."/>
            <person name="Fulton R."/>
            <person name="Godfrey J."/>
            <person name="Minx P."/>
            <person name="Mitreva M."/>
            <person name="Roeseler W."/>
            <person name="Tian H."/>
            <person name="Witte H."/>
            <person name="Yang S.P."/>
            <person name="Wilson R.K."/>
            <person name="Sommer R.J."/>
        </authorList>
    </citation>
    <scope>NUCLEOTIDE SEQUENCE [LARGE SCALE GENOMIC DNA]</scope>
    <source>
        <strain evidence="2">PS312</strain>
    </source>
</reference>
<sequence length="111" mass="12559">MGKDRPIEPNGTDFTVSSQNKYVIEGLLGSGGFGEVYKVCLQRDRKMKYAMKTDRVGIPAMCERLKIECFVFEKFRTTKGNRQHFVHMGSLAADDGASDDETNERIDACHY</sequence>
<accession>A0A2A6C612</accession>
<dbReference type="AlphaFoldDB" id="A0A2A6C612"/>
<proteinExistence type="predicted"/>
<dbReference type="GO" id="GO:0005524">
    <property type="term" value="F:ATP binding"/>
    <property type="evidence" value="ECO:0007669"/>
    <property type="project" value="UniProtKB-UniRule"/>
</dbReference>
<dbReference type="Gene3D" id="3.30.200.20">
    <property type="entry name" value="Phosphorylase Kinase, domain 1"/>
    <property type="match status" value="1"/>
</dbReference>
<keyword evidence="2" id="KW-1185">Reference proteome</keyword>
<accession>A0A8R1YL84</accession>
<dbReference type="SUPFAM" id="SSF56112">
    <property type="entry name" value="Protein kinase-like (PK-like)"/>
    <property type="match status" value="1"/>
</dbReference>
<gene>
    <name evidence="1" type="primary">WBGene00273070</name>
</gene>
<name>A0A2A6C612_PRIPA</name>
<dbReference type="Proteomes" id="UP000005239">
    <property type="component" value="Unassembled WGS sequence"/>
</dbReference>